<dbReference type="PROSITE" id="PS00092">
    <property type="entry name" value="N6_MTASE"/>
    <property type="match status" value="1"/>
</dbReference>
<dbReference type="PANTHER" id="PTHR45875:SF1">
    <property type="entry name" value="METHYLTRANSFERASE N6AMT1"/>
    <property type="match status" value="1"/>
</dbReference>
<dbReference type="FunFam" id="3.40.50.150:FF:000077">
    <property type="entry name" value="HemK methyltransferase family member 2"/>
    <property type="match status" value="1"/>
</dbReference>
<dbReference type="GeneID" id="28964233"/>
<proteinExistence type="inferred from homology"/>
<dbReference type="Gene3D" id="3.40.50.150">
    <property type="entry name" value="Vaccinia Virus protein VP39"/>
    <property type="match status" value="1"/>
</dbReference>
<comment type="similarity">
    <text evidence="2">Belongs to the eukaryotic/archaeal PrmC-related family.</text>
</comment>
<dbReference type="KEGG" id="kdj:28964233"/>
<keyword evidence="4" id="KW-0808">Transferase</keyword>
<keyword evidence="6" id="KW-0539">Nucleus</keyword>
<reference evidence="8" key="1">
    <citation type="submission" date="2013-07" db="EMBL/GenBank/DDBJ databases">
        <authorList>
            <consortium name="The Broad Institute Genome Sequencing Platform"/>
            <person name="Cuomo C."/>
            <person name="Litvintseva A."/>
            <person name="Chen Y."/>
            <person name="Heitman J."/>
            <person name="Sun S."/>
            <person name="Springer D."/>
            <person name="Dromer F."/>
            <person name="Young S.K."/>
            <person name="Zeng Q."/>
            <person name="Gargeya S."/>
            <person name="Fitzgerald M."/>
            <person name="Abouelleil A."/>
            <person name="Alvarado L."/>
            <person name="Berlin A.M."/>
            <person name="Chapman S.B."/>
            <person name="Dewar J."/>
            <person name="Goldberg J."/>
            <person name="Griggs A."/>
            <person name="Gujja S."/>
            <person name="Hansen M."/>
            <person name="Howarth C."/>
            <person name="Imamovic A."/>
            <person name="Larimer J."/>
            <person name="McCowan C."/>
            <person name="Murphy C."/>
            <person name="Pearson M."/>
            <person name="Priest M."/>
            <person name="Roberts A."/>
            <person name="Saif S."/>
            <person name="Shea T."/>
            <person name="Sykes S."/>
            <person name="Wortman J."/>
            <person name="Nusbaum C."/>
            <person name="Birren B."/>
        </authorList>
    </citation>
    <scope>NUCLEOTIDE SEQUENCE</scope>
    <source>
        <strain evidence="8">CBS 10117</strain>
    </source>
</reference>
<protein>
    <recommendedName>
        <fullName evidence="7">Methyltransferase small domain-containing protein</fullName>
    </recommendedName>
</protein>
<comment type="subcellular location">
    <subcellularLocation>
        <location evidence="1">Nucleus</location>
    </subcellularLocation>
</comment>
<gene>
    <name evidence="8" type="ORF">I303_100533</name>
</gene>
<evidence type="ECO:0000256" key="5">
    <source>
        <dbReference type="ARBA" id="ARBA00022691"/>
    </source>
</evidence>
<evidence type="ECO:0000256" key="1">
    <source>
        <dbReference type="ARBA" id="ARBA00004123"/>
    </source>
</evidence>
<feature type="domain" description="Methyltransferase small" evidence="7">
    <location>
        <begin position="52"/>
        <end position="133"/>
    </location>
</feature>
<evidence type="ECO:0000256" key="4">
    <source>
        <dbReference type="ARBA" id="ARBA00022679"/>
    </source>
</evidence>
<dbReference type="GO" id="GO:0032259">
    <property type="term" value="P:methylation"/>
    <property type="evidence" value="ECO:0007669"/>
    <property type="project" value="UniProtKB-KW"/>
</dbReference>
<dbReference type="GO" id="GO:0003676">
    <property type="term" value="F:nucleic acid binding"/>
    <property type="evidence" value="ECO:0007669"/>
    <property type="project" value="InterPro"/>
</dbReference>
<dbReference type="InterPro" id="IPR052190">
    <property type="entry name" value="Euk-Arch_PrmC-MTase"/>
</dbReference>
<accession>A0AAJ8ME76</accession>
<dbReference type="InterPro" id="IPR007848">
    <property type="entry name" value="Small_mtfrase_dom"/>
</dbReference>
<dbReference type="InterPro" id="IPR004557">
    <property type="entry name" value="PrmC-related"/>
</dbReference>
<dbReference type="GO" id="GO:0035657">
    <property type="term" value="C:eRF1 methyltransferase complex"/>
    <property type="evidence" value="ECO:0007669"/>
    <property type="project" value="TreeGrafter"/>
</dbReference>
<evidence type="ECO:0000313" key="8">
    <source>
        <dbReference type="EMBL" id="WWC57998.1"/>
    </source>
</evidence>
<dbReference type="Proteomes" id="UP000078595">
    <property type="component" value="Chromosome 1"/>
</dbReference>
<organism evidence="8 9">
    <name type="scientific">Kwoniella dejecticola CBS 10117</name>
    <dbReference type="NCBI Taxonomy" id="1296121"/>
    <lineage>
        <taxon>Eukaryota</taxon>
        <taxon>Fungi</taxon>
        <taxon>Dikarya</taxon>
        <taxon>Basidiomycota</taxon>
        <taxon>Agaricomycotina</taxon>
        <taxon>Tremellomycetes</taxon>
        <taxon>Tremellales</taxon>
        <taxon>Cryptococcaceae</taxon>
        <taxon>Kwoniella</taxon>
    </lineage>
</organism>
<dbReference type="NCBIfam" id="TIGR00537">
    <property type="entry name" value="hemK_rel_arch"/>
    <property type="match status" value="1"/>
</dbReference>
<dbReference type="RefSeq" id="XP_065824208.1">
    <property type="nucleotide sequence ID" value="XM_065968136.1"/>
</dbReference>
<keyword evidence="3" id="KW-0489">Methyltransferase</keyword>
<name>A0AAJ8ME76_9TREE</name>
<evidence type="ECO:0000256" key="6">
    <source>
        <dbReference type="ARBA" id="ARBA00023242"/>
    </source>
</evidence>
<dbReference type="EMBL" id="CP144530">
    <property type="protein sequence ID" value="WWC57998.1"/>
    <property type="molecule type" value="Genomic_DNA"/>
</dbReference>
<evidence type="ECO:0000256" key="3">
    <source>
        <dbReference type="ARBA" id="ARBA00022603"/>
    </source>
</evidence>
<keyword evidence="9" id="KW-1185">Reference proteome</keyword>
<dbReference type="GO" id="GO:0005634">
    <property type="term" value="C:nucleus"/>
    <property type="evidence" value="ECO:0007669"/>
    <property type="project" value="UniProtKB-SubCell"/>
</dbReference>
<dbReference type="GO" id="GO:0008757">
    <property type="term" value="F:S-adenosylmethionine-dependent methyltransferase activity"/>
    <property type="evidence" value="ECO:0007669"/>
    <property type="project" value="TreeGrafter"/>
</dbReference>
<dbReference type="SUPFAM" id="SSF53335">
    <property type="entry name" value="S-adenosyl-L-methionine-dependent methyltransferases"/>
    <property type="match status" value="1"/>
</dbReference>
<dbReference type="AlphaFoldDB" id="A0AAJ8ME76"/>
<sequence>MSIPNPISIPTPHIAHLTEEDYEHVYEPAEDSFILLDALEIDAQLIRDDQPTVCVEVGSGSGIASTFLTQLIGHGSSLVLSTDINRYACEVTQRTAKANQITLNPIQCNLLGPLSARLKGKIDILLFNPPYVPTDLEELNDTQQLRDIGGAWAGGDNGMIITDIVLNQLPDLLSPTGKMYLVTIIQNKPLDIAQRMQSKGLLCKEIIRRRAGRELLSVLRISRK</sequence>
<dbReference type="PANTHER" id="PTHR45875">
    <property type="entry name" value="METHYLTRANSFERASE N6AMT1"/>
    <property type="match status" value="1"/>
</dbReference>
<evidence type="ECO:0000256" key="2">
    <source>
        <dbReference type="ARBA" id="ARBA00006149"/>
    </source>
</evidence>
<evidence type="ECO:0000259" key="7">
    <source>
        <dbReference type="Pfam" id="PF05175"/>
    </source>
</evidence>
<dbReference type="InterPro" id="IPR002052">
    <property type="entry name" value="DNA_methylase_N6_adenine_CS"/>
</dbReference>
<reference evidence="8" key="2">
    <citation type="submission" date="2024-02" db="EMBL/GenBank/DDBJ databases">
        <title>Comparative genomics of Cryptococcus and Kwoniella reveals pathogenesis evolution and contrasting modes of karyotype evolution via chromosome fusion or intercentromeric recombination.</title>
        <authorList>
            <person name="Coelho M.A."/>
            <person name="David-Palma M."/>
            <person name="Shea T."/>
            <person name="Bowers K."/>
            <person name="McGinley-Smith S."/>
            <person name="Mohammad A.W."/>
            <person name="Gnirke A."/>
            <person name="Yurkov A.M."/>
            <person name="Nowrousian M."/>
            <person name="Sun S."/>
            <person name="Cuomo C.A."/>
            <person name="Heitman J."/>
        </authorList>
    </citation>
    <scope>NUCLEOTIDE SEQUENCE</scope>
    <source>
        <strain evidence="8">CBS 10117</strain>
    </source>
</reference>
<dbReference type="Pfam" id="PF05175">
    <property type="entry name" value="MTS"/>
    <property type="match status" value="1"/>
</dbReference>
<dbReference type="GO" id="GO:0008276">
    <property type="term" value="F:protein methyltransferase activity"/>
    <property type="evidence" value="ECO:0007669"/>
    <property type="project" value="TreeGrafter"/>
</dbReference>
<evidence type="ECO:0000313" key="9">
    <source>
        <dbReference type="Proteomes" id="UP000078595"/>
    </source>
</evidence>
<keyword evidence="5" id="KW-0949">S-adenosyl-L-methionine</keyword>
<dbReference type="InterPro" id="IPR029063">
    <property type="entry name" value="SAM-dependent_MTases_sf"/>
</dbReference>